<feature type="domain" description="Xyloglucan endo-transglycosylase C-terminal" evidence="1">
    <location>
        <begin position="43"/>
        <end position="90"/>
    </location>
</feature>
<dbReference type="PANTHER" id="PTHR31062">
    <property type="entry name" value="XYLOGLUCAN ENDOTRANSGLUCOSYLASE/HYDROLASE PROTEIN 8-RELATED"/>
    <property type="match status" value="1"/>
</dbReference>
<dbReference type="Proteomes" id="UP000030748">
    <property type="component" value="Unassembled WGS sequence"/>
</dbReference>
<dbReference type="SUPFAM" id="SSF49899">
    <property type="entry name" value="Concanavalin A-like lectins/glucanases"/>
    <property type="match status" value="1"/>
</dbReference>
<dbReference type="Pfam" id="PF06955">
    <property type="entry name" value="XET_C"/>
    <property type="match status" value="1"/>
</dbReference>
<protein>
    <recommendedName>
        <fullName evidence="1">Xyloglucan endo-transglycosylase C-terminal domain-containing protein</fullName>
    </recommendedName>
</protein>
<proteinExistence type="predicted"/>
<dbReference type="InterPro" id="IPR013320">
    <property type="entry name" value="ConA-like_dom_sf"/>
</dbReference>
<name>A0A022QWE3_ERYGU</name>
<dbReference type="GO" id="GO:0004553">
    <property type="term" value="F:hydrolase activity, hydrolyzing O-glycosyl compounds"/>
    <property type="evidence" value="ECO:0007669"/>
    <property type="project" value="InterPro"/>
</dbReference>
<dbReference type="AlphaFoldDB" id="A0A022QWE3"/>
<organism evidence="2 3">
    <name type="scientific">Erythranthe guttata</name>
    <name type="common">Yellow monkey flower</name>
    <name type="synonym">Mimulus guttatus</name>
    <dbReference type="NCBI Taxonomy" id="4155"/>
    <lineage>
        <taxon>Eukaryota</taxon>
        <taxon>Viridiplantae</taxon>
        <taxon>Streptophyta</taxon>
        <taxon>Embryophyta</taxon>
        <taxon>Tracheophyta</taxon>
        <taxon>Spermatophyta</taxon>
        <taxon>Magnoliopsida</taxon>
        <taxon>eudicotyledons</taxon>
        <taxon>Gunneridae</taxon>
        <taxon>Pentapetalae</taxon>
        <taxon>asterids</taxon>
        <taxon>lamiids</taxon>
        <taxon>Lamiales</taxon>
        <taxon>Phrymaceae</taxon>
        <taxon>Erythranthe</taxon>
    </lineage>
</organism>
<evidence type="ECO:0000259" key="1">
    <source>
        <dbReference type="Pfam" id="PF06955"/>
    </source>
</evidence>
<reference evidence="2 3" key="1">
    <citation type="journal article" date="2013" name="Proc. Natl. Acad. Sci. U.S.A.">
        <title>Fine-scale variation in meiotic recombination in Mimulus inferred from population shotgun sequencing.</title>
        <authorList>
            <person name="Hellsten U."/>
            <person name="Wright K.M."/>
            <person name="Jenkins J."/>
            <person name="Shu S."/>
            <person name="Yuan Y."/>
            <person name="Wessler S.R."/>
            <person name="Schmutz J."/>
            <person name="Willis J.H."/>
            <person name="Rokhsar D.S."/>
        </authorList>
    </citation>
    <scope>NUCLEOTIDE SEQUENCE [LARGE SCALE GENOMIC DNA]</scope>
    <source>
        <strain evidence="3">cv. DUN x IM62</strain>
    </source>
</reference>
<dbReference type="STRING" id="4155.A0A022QWE3"/>
<keyword evidence="3" id="KW-1185">Reference proteome</keyword>
<dbReference type="EMBL" id="KI630818">
    <property type="protein sequence ID" value="EYU32957.1"/>
    <property type="molecule type" value="Genomic_DNA"/>
</dbReference>
<accession>A0A022QWE3</accession>
<dbReference type="Gene3D" id="2.60.120.200">
    <property type="match status" value="1"/>
</dbReference>
<dbReference type="GO" id="GO:0044042">
    <property type="term" value="P:glucan metabolic process"/>
    <property type="evidence" value="ECO:0007669"/>
    <property type="project" value="InterPro"/>
</dbReference>
<dbReference type="InterPro" id="IPR044791">
    <property type="entry name" value="Beta-glucanase/XTH"/>
</dbReference>
<gene>
    <name evidence="2" type="ORF">MIMGU_mgv1a020536mg</name>
</gene>
<evidence type="ECO:0000313" key="3">
    <source>
        <dbReference type="Proteomes" id="UP000030748"/>
    </source>
</evidence>
<evidence type="ECO:0000313" key="2">
    <source>
        <dbReference type="EMBL" id="EYU32957.1"/>
    </source>
</evidence>
<dbReference type="InterPro" id="IPR010713">
    <property type="entry name" value="XET_C"/>
</dbReference>
<sequence>MRVYSSLWNVDSWATRGGLDKIDWTQSPLTGPADTAQCGAPKPENWWSSAVHSYLNADQRRQMNWARSNYLMYDYCKNIKQFNGFLPGECLKVQY</sequence>
<dbReference type="GO" id="GO:0048046">
    <property type="term" value="C:apoplast"/>
    <property type="evidence" value="ECO:0007669"/>
    <property type="project" value="InterPro"/>
</dbReference>
<dbReference type="GO" id="GO:0016762">
    <property type="term" value="F:xyloglucan:xyloglucosyl transferase activity"/>
    <property type="evidence" value="ECO:0007669"/>
    <property type="project" value="InterPro"/>
</dbReference>